<feature type="compositionally biased region" description="Polar residues" evidence="1">
    <location>
        <begin position="52"/>
        <end position="64"/>
    </location>
</feature>
<dbReference type="EMBL" id="UYRW01004155">
    <property type="protein sequence ID" value="VDM92234.1"/>
    <property type="molecule type" value="Genomic_DNA"/>
</dbReference>
<dbReference type="OrthoDB" id="5818847at2759"/>
<protein>
    <submittedName>
        <fullName evidence="2 4">Uncharacterized protein</fullName>
    </submittedName>
</protein>
<sequence length="139" mass="15570">MFLYEEENNIPNNNVNVELNSSANSMKSILKKRDVQNDTSSSKSNRSGSNSVKDWSSAPSSNRAATPAFPVRRETPLPFHPLLFEGAKDVVPPIQPINNTTHRSPSPLSVYYAQSHRTSISSTGMYFLPFGERIHRTYN</sequence>
<reference evidence="2 3" key="2">
    <citation type="submission" date="2018-08" db="EMBL/GenBank/DDBJ databases">
        <authorList>
            <person name="Laetsch R D."/>
            <person name="Stevens L."/>
            <person name="Kumar S."/>
            <person name="Blaxter L. M."/>
        </authorList>
    </citation>
    <scope>NUCLEOTIDE SEQUENCE [LARGE SCALE GENOMIC DNA]</scope>
</reference>
<name>A0A182ELR5_ONCOC</name>
<dbReference type="WBParaSite" id="nOo.2.0.1.t09056-RA">
    <property type="protein sequence ID" value="nOo.2.0.1.t09056-RA"/>
    <property type="gene ID" value="nOo.2.0.1.g09056"/>
</dbReference>
<accession>A0A182ELR5</accession>
<feature type="compositionally biased region" description="Low complexity" evidence="1">
    <location>
        <begin position="40"/>
        <end position="51"/>
    </location>
</feature>
<evidence type="ECO:0000256" key="1">
    <source>
        <dbReference type="SAM" id="MobiDB-lite"/>
    </source>
</evidence>
<keyword evidence="3" id="KW-1185">Reference proteome</keyword>
<reference evidence="4" key="1">
    <citation type="submission" date="2016-06" db="UniProtKB">
        <authorList>
            <consortium name="WormBaseParasite"/>
        </authorList>
    </citation>
    <scope>IDENTIFICATION</scope>
</reference>
<feature type="region of interest" description="Disordered" evidence="1">
    <location>
        <begin position="30"/>
        <end position="73"/>
    </location>
</feature>
<evidence type="ECO:0000313" key="2">
    <source>
        <dbReference type="EMBL" id="VDM92234.1"/>
    </source>
</evidence>
<proteinExistence type="predicted"/>
<dbReference type="AlphaFoldDB" id="A0A182ELR5"/>
<evidence type="ECO:0000313" key="4">
    <source>
        <dbReference type="WBParaSite" id="nOo.2.0.1.t09056-RA"/>
    </source>
</evidence>
<gene>
    <name evidence="2" type="ORF">NOO_LOCUS9056</name>
</gene>
<organism evidence="4">
    <name type="scientific">Onchocerca ochengi</name>
    <name type="common">Filarial nematode worm</name>
    <dbReference type="NCBI Taxonomy" id="42157"/>
    <lineage>
        <taxon>Eukaryota</taxon>
        <taxon>Metazoa</taxon>
        <taxon>Ecdysozoa</taxon>
        <taxon>Nematoda</taxon>
        <taxon>Chromadorea</taxon>
        <taxon>Rhabditida</taxon>
        <taxon>Spirurina</taxon>
        <taxon>Spiruromorpha</taxon>
        <taxon>Filarioidea</taxon>
        <taxon>Onchocercidae</taxon>
        <taxon>Onchocerca</taxon>
    </lineage>
</organism>
<dbReference type="Proteomes" id="UP000271087">
    <property type="component" value="Unassembled WGS sequence"/>
</dbReference>
<evidence type="ECO:0000313" key="3">
    <source>
        <dbReference type="Proteomes" id="UP000271087"/>
    </source>
</evidence>